<gene>
    <name evidence="1" type="ORF">HK100_008967</name>
</gene>
<organism evidence="1 2">
    <name type="scientific">Physocladia obscura</name>
    <dbReference type="NCBI Taxonomy" id="109957"/>
    <lineage>
        <taxon>Eukaryota</taxon>
        <taxon>Fungi</taxon>
        <taxon>Fungi incertae sedis</taxon>
        <taxon>Chytridiomycota</taxon>
        <taxon>Chytridiomycota incertae sedis</taxon>
        <taxon>Chytridiomycetes</taxon>
        <taxon>Chytridiales</taxon>
        <taxon>Chytriomycetaceae</taxon>
        <taxon>Physocladia</taxon>
    </lineage>
</organism>
<accession>A0AAD5T665</accession>
<dbReference type="AlphaFoldDB" id="A0AAD5T665"/>
<dbReference type="EMBL" id="JADGJH010000449">
    <property type="protein sequence ID" value="KAJ3128798.1"/>
    <property type="molecule type" value="Genomic_DNA"/>
</dbReference>
<feature type="non-terminal residue" evidence="1">
    <location>
        <position position="82"/>
    </location>
</feature>
<reference evidence="1" key="1">
    <citation type="submission" date="2020-05" db="EMBL/GenBank/DDBJ databases">
        <title>Phylogenomic resolution of chytrid fungi.</title>
        <authorList>
            <person name="Stajich J.E."/>
            <person name="Amses K."/>
            <person name="Simmons R."/>
            <person name="Seto K."/>
            <person name="Myers J."/>
            <person name="Bonds A."/>
            <person name="Quandt C.A."/>
            <person name="Barry K."/>
            <person name="Liu P."/>
            <person name="Grigoriev I."/>
            <person name="Longcore J.E."/>
            <person name="James T.Y."/>
        </authorList>
    </citation>
    <scope>NUCLEOTIDE SEQUENCE</scope>
    <source>
        <strain evidence="1">JEL0513</strain>
    </source>
</reference>
<evidence type="ECO:0000313" key="1">
    <source>
        <dbReference type="EMBL" id="KAJ3128798.1"/>
    </source>
</evidence>
<dbReference type="Proteomes" id="UP001211907">
    <property type="component" value="Unassembled WGS sequence"/>
</dbReference>
<sequence>MVEKFGQKSPRSITCCSQRRPVLADDRDAWTQALADASGMNTHMRTAIQAHINRIIDKDGNHSTTGRNECSAWNFTYSTASG</sequence>
<keyword evidence="2" id="KW-1185">Reference proteome</keyword>
<evidence type="ECO:0000313" key="2">
    <source>
        <dbReference type="Proteomes" id="UP001211907"/>
    </source>
</evidence>
<comment type="caution">
    <text evidence="1">The sequence shown here is derived from an EMBL/GenBank/DDBJ whole genome shotgun (WGS) entry which is preliminary data.</text>
</comment>
<protein>
    <submittedName>
        <fullName evidence="1">Uncharacterized protein</fullName>
    </submittedName>
</protein>
<name>A0AAD5T665_9FUNG</name>
<proteinExistence type="predicted"/>